<name>A0A6V7U752_MELEN</name>
<feature type="transmembrane region" description="Helical" evidence="1">
    <location>
        <begin position="25"/>
        <end position="46"/>
    </location>
</feature>
<keyword evidence="1" id="KW-1133">Transmembrane helix</keyword>
<evidence type="ECO:0000313" key="3">
    <source>
        <dbReference type="Proteomes" id="UP000580250"/>
    </source>
</evidence>
<comment type="caution">
    <text evidence="2">The sequence shown here is derived from an EMBL/GenBank/DDBJ whole genome shotgun (WGS) entry which is preliminary data.</text>
</comment>
<accession>A0A6V7U752</accession>
<reference evidence="2 3" key="1">
    <citation type="submission" date="2020-08" db="EMBL/GenBank/DDBJ databases">
        <authorList>
            <person name="Koutsovoulos G."/>
            <person name="Danchin GJ E."/>
        </authorList>
    </citation>
    <scope>NUCLEOTIDE SEQUENCE [LARGE SCALE GENOMIC DNA]</scope>
</reference>
<keyword evidence="1" id="KW-0472">Membrane</keyword>
<gene>
    <name evidence="2" type="ORF">MENT_LOCUS8137</name>
</gene>
<proteinExistence type="predicted"/>
<evidence type="ECO:0000256" key="1">
    <source>
        <dbReference type="SAM" id="Phobius"/>
    </source>
</evidence>
<keyword evidence="1" id="KW-0812">Transmembrane</keyword>
<organism evidence="2 3">
    <name type="scientific">Meloidogyne enterolobii</name>
    <name type="common">Root-knot nematode worm</name>
    <name type="synonym">Meloidogyne mayaguensis</name>
    <dbReference type="NCBI Taxonomy" id="390850"/>
    <lineage>
        <taxon>Eukaryota</taxon>
        <taxon>Metazoa</taxon>
        <taxon>Ecdysozoa</taxon>
        <taxon>Nematoda</taxon>
        <taxon>Chromadorea</taxon>
        <taxon>Rhabditida</taxon>
        <taxon>Tylenchina</taxon>
        <taxon>Tylenchomorpha</taxon>
        <taxon>Tylenchoidea</taxon>
        <taxon>Meloidogynidae</taxon>
        <taxon>Meloidogyninae</taxon>
        <taxon>Meloidogyne</taxon>
    </lineage>
</organism>
<dbReference type="Proteomes" id="UP000580250">
    <property type="component" value="Unassembled WGS sequence"/>
</dbReference>
<dbReference type="EMBL" id="CAJEWN010000034">
    <property type="protein sequence ID" value="CAD2145035.1"/>
    <property type="molecule type" value="Genomic_DNA"/>
</dbReference>
<protein>
    <submittedName>
        <fullName evidence="2">Uncharacterized protein</fullName>
    </submittedName>
</protein>
<sequence>MQHSTSHLSNIYSSSSSSIISTKSAVFGLSFFRLIFISLTIFIIFVQNSNCLQQRNGNQRIRGLRLSSLNDKSEQYIFTNNQQLPRISAWNDWNDTPTELGLRRAALLARLASQSARGFGRKK</sequence>
<evidence type="ECO:0000313" key="2">
    <source>
        <dbReference type="EMBL" id="CAD2145035.1"/>
    </source>
</evidence>
<dbReference type="AlphaFoldDB" id="A0A6V7U752"/>